<keyword evidence="1" id="KW-0540">Nuclease</keyword>
<sequence>MILAFDAHYQDTGSRLVAAIFQDWTDAEASTLKTWTFGPAADYAPGQFYLRELPLITAALADFDLAELKAIVVDGYVYLNDQGRLGLGGHLYNELDGKIPVIGIAKSYFRDTNAEAVLRGESKKPLYVTSLGMPQAEAAAHLRSMAGPYRMPDILAAVDRGAKG</sequence>
<dbReference type="RefSeq" id="WP_090171349.1">
    <property type="nucleotide sequence ID" value="NZ_FOFB01000023.1"/>
</dbReference>
<dbReference type="InterPro" id="IPR007581">
    <property type="entry name" value="Endonuclease-V"/>
</dbReference>
<dbReference type="EMBL" id="FOFB01000023">
    <property type="protein sequence ID" value="SER06572.1"/>
    <property type="molecule type" value="Genomic_DNA"/>
</dbReference>
<dbReference type="OrthoDB" id="2593273at2"/>
<proteinExistence type="predicted"/>
<keyword evidence="1" id="KW-0255">Endonuclease</keyword>
<dbReference type="Gene3D" id="3.30.2170.10">
    <property type="entry name" value="archaeoglobus fulgidus dsm 4304 superfamily"/>
    <property type="match status" value="1"/>
</dbReference>
<keyword evidence="2" id="KW-1185">Reference proteome</keyword>
<reference evidence="2" key="1">
    <citation type="submission" date="2016-10" db="EMBL/GenBank/DDBJ databases">
        <authorList>
            <person name="Varghese N."/>
            <person name="Submissions S."/>
        </authorList>
    </citation>
    <scope>NUCLEOTIDE SEQUENCE [LARGE SCALE GENOMIC DNA]</scope>
    <source>
        <strain evidence="2">DSM 24740</strain>
    </source>
</reference>
<dbReference type="InParanoid" id="A0A1H9L520"/>
<dbReference type="Proteomes" id="UP000199021">
    <property type="component" value="Unassembled WGS sequence"/>
</dbReference>
<dbReference type="STRING" id="478744.SAMN05444359_1235"/>
<dbReference type="Pfam" id="PF04493">
    <property type="entry name" value="Endonuclease_5"/>
    <property type="match status" value="1"/>
</dbReference>
<organism evidence="1 2">
    <name type="scientific">Neolewinella agarilytica</name>
    <dbReference type="NCBI Taxonomy" id="478744"/>
    <lineage>
        <taxon>Bacteria</taxon>
        <taxon>Pseudomonadati</taxon>
        <taxon>Bacteroidota</taxon>
        <taxon>Saprospiria</taxon>
        <taxon>Saprospirales</taxon>
        <taxon>Lewinellaceae</taxon>
        <taxon>Neolewinella</taxon>
    </lineage>
</organism>
<dbReference type="AlphaFoldDB" id="A0A1H9L520"/>
<name>A0A1H9L520_9BACT</name>
<gene>
    <name evidence="1" type="ORF">SAMN05444359_1235</name>
</gene>
<accession>A0A1H9L520</accession>
<dbReference type="GO" id="GO:0004519">
    <property type="term" value="F:endonuclease activity"/>
    <property type="evidence" value="ECO:0007669"/>
    <property type="project" value="UniProtKB-KW"/>
</dbReference>
<keyword evidence="1" id="KW-0378">Hydrolase</keyword>
<evidence type="ECO:0000313" key="2">
    <source>
        <dbReference type="Proteomes" id="UP000199021"/>
    </source>
</evidence>
<dbReference type="GO" id="GO:0006281">
    <property type="term" value="P:DNA repair"/>
    <property type="evidence" value="ECO:0007669"/>
    <property type="project" value="InterPro"/>
</dbReference>
<evidence type="ECO:0000313" key="1">
    <source>
        <dbReference type="EMBL" id="SER06572.1"/>
    </source>
</evidence>
<protein>
    <submittedName>
        <fullName evidence="1">Endonuclease V</fullName>
    </submittedName>
</protein>